<dbReference type="RefSeq" id="WP_122192332.1">
    <property type="nucleotide sequence ID" value="NZ_JBHSKC010000024.1"/>
</dbReference>
<evidence type="ECO:0000259" key="2">
    <source>
        <dbReference type="Pfam" id="PF13828"/>
    </source>
</evidence>
<accession>A0A3M2ME98</accession>
<dbReference type="EMBL" id="RFFG01000001">
    <property type="protein sequence ID" value="RMI47892.1"/>
    <property type="molecule type" value="Genomic_DNA"/>
</dbReference>
<feature type="domain" description="DUF4190" evidence="2">
    <location>
        <begin position="51"/>
        <end position="112"/>
    </location>
</feature>
<feature type="transmembrane region" description="Helical" evidence="1">
    <location>
        <begin position="56"/>
        <end position="79"/>
    </location>
</feature>
<feature type="transmembrane region" description="Helical" evidence="1">
    <location>
        <begin position="100"/>
        <end position="123"/>
    </location>
</feature>
<organism evidence="3 4">
    <name type="scientific">Actinomadura harenae</name>
    <dbReference type="NCBI Taxonomy" id="2483351"/>
    <lineage>
        <taxon>Bacteria</taxon>
        <taxon>Bacillati</taxon>
        <taxon>Actinomycetota</taxon>
        <taxon>Actinomycetes</taxon>
        <taxon>Streptosporangiales</taxon>
        <taxon>Thermomonosporaceae</taxon>
        <taxon>Actinomadura</taxon>
    </lineage>
</organism>
<sequence length="133" mass="14080">MAQPPYDPYGGYGQDPYAAQQPPPYQPAPMPAPVQHNYYGGHVAAPRNNGMATTSMVLGLIGIFFCGFTAVLAIIFGHIAQSQIKRTGEGGAGMATAGLILGYIVSIGWIIFWIFYIGLWAAMVGSSSTGTTY</sequence>
<evidence type="ECO:0000313" key="3">
    <source>
        <dbReference type="EMBL" id="RMI47892.1"/>
    </source>
</evidence>
<reference evidence="3 4" key="1">
    <citation type="submission" date="2018-10" db="EMBL/GenBank/DDBJ databases">
        <title>Isolation from soil.</title>
        <authorList>
            <person name="Hu J."/>
        </authorList>
    </citation>
    <scope>NUCLEOTIDE SEQUENCE [LARGE SCALE GENOMIC DNA]</scope>
    <source>
        <strain evidence="3 4">NEAU-Ht49</strain>
    </source>
</reference>
<comment type="caution">
    <text evidence="3">The sequence shown here is derived from an EMBL/GenBank/DDBJ whole genome shotgun (WGS) entry which is preliminary data.</text>
</comment>
<dbReference type="OrthoDB" id="4374883at2"/>
<keyword evidence="1" id="KW-0472">Membrane</keyword>
<name>A0A3M2ME98_9ACTN</name>
<keyword evidence="1" id="KW-1133">Transmembrane helix</keyword>
<protein>
    <submittedName>
        <fullName evidence="3">DUF4190 domain-containing protein</fullName>
    </submittedName>
</protein>
<keyword evidence="1" id="KW-0812">Transmembrane</keyword>
<evidence type="ECO:0000256" key="1">
    <source>
        <dbReference type="SAM" id="Phobius"/>
    </source>
</evidence>
<proteinExistence type="predicted"/>
<evidence type="ECO:0000313" key="4">
    <source>
        <dbReference type="Proteomes" id="UP000282674"/>
    </source>
</evidence>
<dbReference type="Pfam" id="PF13828">
    <property type="entry name" value="DUF4190"/>
    <property type="match status" value="1"/>
</dbReference>
<dbReference type="AlphaFoldDB" id="A0A3M2ME98"/>
<gene>
    <name evidence="3" type="ORF">EBO15_00990</name>
</gene>
<keyword evidence="4" id="KW-1185">Reference proteome</keyword>
<dbReference type="Proteomes" id="UP000282674">
    <property type="component" value="Unassembled WGS sequence"/>
</dbReference>
<dbReference type="InterPro" id="IPR025241">
    <property type="entry name" value="DUF4190"/>
</dbReference>